<reference evidence="3" key="1">
    <citation type="submission" date="2018-05" db="EMBL/GenBank/DDBJ databases">
        <authorList>
            <person name="Du Z."/>
            <person name="Wang X."/>
        </authorList>
    </citation>
    <scope>NUCLEOTIDE SEQUENCE [LARGE SCALE GENOMIC DNA]</scope>
    <source>
        <strain evidence="3">WDS4C29</strain>
    </source>
</reference>
<dbReference type="EMBL" id="QETF01000011">
    <property type="protein sequence ID" value="PWG16597.1"/>
    <property type="molecule type" value="Genomic_DNA"/>
</dbReference>
<proteinExistence type="predicted"/>
<dbReference type="RefSeq" id="WP_109389016.1">
    <property type="nucleotide sequence ID" value="NZ_QETF01000011.1"/>
</dbReference>
<evidence type="ECO:0000313" key="3">
    <source>
        <dbReference type="Proteomes" id="UP000245293"/>
    </source>
</evidence>
<sequence length="84" mass="9068">MTQTTNEVTAQAATERDALPLHGTRLIGTMTGKTPARALLRDGNGRIFSVSAGQDTRAGKVHAIGEDHVILRRRDRLHRLALAG</sequence>
<dbReference type="Proteomes" id="UP000245293">
    <property type="component" value="Unassembled WGS sequence"/>
</dbReference>
<feature type="compositionally biased region" description="Polar residues" evidence="1">
    <location>
        <begin position="1"/>
        <end position="12"/>
    </location>
</feature>
<gene>
    <name evidence="2" type="ORF">DFK10_10650</name>
</gene>
<keyword evidence="3" id="KW-1185">Reference proteome</keyword>
<accession>A0A2V1P5G8</accession>
<protein>
    <submittedName>
        <fullName evidence="2">Uncharacterized protein</fullName>
    </submittedName>
</protein>
<dbReference type="AlphaFoldDB" id="A0A2V1P5G8"/>
<dbReference type="Gene3D" id="2.30.30.830">
    <property type="match status" value="1"/>
</dbReference>
<feature type="region of interest" description="Disordered" evidence="1">
    <location>
        <begin position="1"/>
        <end position="21"/>
    </location>
</feature>
<organism evidence="2 3">
    <name type="scientific">Salibaculum griseiflavum</name>
    <dbReference type="NCBI Taxonomy" id="1914409"/>
    <lineage>
        <taxon>Bacteria</taxon>
        <taxon>Pseudomonadati</taxon>
        <taxon>Pseudomonadota</taxon>
        <taxon>Alphaproteobacteria</taxon>
        <taxon>Rhodobacterales</taxon>
        <taxon>Roseobacteraceae</taxon>
        <taxon>Salibaculum</taxon>
    </lineage>
</organism>
<comment type="caution">
    <text evidence="2">The sequence shown here is derived from an EMBL/GenBank/DDBJ whole genome shotgun (WGS) entry which is preliminary data.</text>
</comment>
<evidence type="ECO:0000313" key="2">
    <source>
        <dbReference type="EMBL" id="PWG16597.1"/>
    </source>
</evidence>
<dbReference type="OrthoDB" id="7652348at2"/>
<evidence type="ECO:0000256" key="1">
    <source>
        <dbReference type="SAM" id="MobiDB-lite"/>
    </source>
</evidence>
<name>A0A2V1P5G8_9RHOB</name>